<feature type="active site" description="Nucleophile" evidence="6">
    <location>
        <position position="782"/>
    </location>
</feature>
<dbReference type="Pfam" id="PF21702">
    <property type="entry name" value="GLGE_C"/>
    <property type="match status" value="1"/>
</dbReference>
<dbReference type="InterPro" id="IPR026585">
    <property type="entry name" value="GlgE"/>
</dbReference>
<dbReference type="Pfam" id="PF11896">
    <property type="entry name" value="GlgE_dom_N_S"/>
    <property type="match status" value="1"/>
</dbReference>
<dbReference type="EMBL" id="JAESVB010000003">
    <property type="protein sequence ID" value="MCB8875254.1"/>
    <property type="molecule type" value="Genomic_DNA"/>
</dbReference>
<keyword evidence="3 6" id="KW-0808">Transferase</keyword>
<organism evidence="9 10">
    <name type="scientific">Acidisoma silvae</name>
    <dbReference type="NCBI Taxonomy" id="2802396"/>
    <lineage>
        <taxon>Bacteria</taxon>
        <taxon>Pseudomonadati</taxon>
        <taxon>Pseudomonadota</taxon>
        <taxon>Alphaproteobacteria</taxon>
        <taxon>Acetobacterales</taxon>
        <taxon>Acidocellaceae</taxon>
        <taxon>Acidisoma</taxon>
    </lineage>
</organism>
<evidence type="ECO:0000259" key="8">
    <source>
        <dbReference type="SMART" id="SM00642"/>
    </source>
</evidence>
<feature type="site" description="Transition state stabilizer" evidence="6">
    <location>
        <position position="869"/>
    </location>
</feature>
<comment type="similarity">
    <text evidence="6">Belongs to the glycosyl hydrolase 13 family. GlgE subfamily.</text>
</comment>
<dbReference type="Gene3D" id="2.60.40.1180">
    <property type="entry name" value="Golgi alpha-mannosidase II"/>
    <property type="match status" value="1"/>
</dbReference>
<comment type="caution">
    <text evidence="9">The sequence shown here is derived from an EMBL/GenBank/DDBJ whole genome shotgun (WGS) entry which is preliminary data.</text>
</comment>
<dbReference type="GO" id="GO:0030979">
    <property type="term" value="P:alpha-glucan biosynthetic process"/>
    <property type="evidence" value="ECO:0007669"/>
    <property type="project" value="UniProtKB-UniRule"/>
</dbReference>
<dbReference type="SMART" id="SM00642">
    <property type="entry name" value="Aamy"/>
    <property type="match status" value="1"/>
</dbReference>
<feature type="binding site" evidence="6">
    <location>
        <begin position="922"/>
        <end position="923"/>
    </location>
    <ligand>
        <name>alpha-maltose 1-phosphate</name>
        <dbReference type="ChEBI" id="CHEBI:63576"/>
    </ligand>
</feature>
<dbReference type="HAMAP" id="MF_02124">
    <property type="entry name" value="GlgE"/>
    <property type="match status" value="1"/>
</dbReference>
<feature type="active site" description="Proton donor" evidence="6">
    <location>
        <position position="811"/>
    </location>
</feature>
<dbReference type="Gene3D" id="1.20.58.80">
    <property type="entry name" value="Phosphotransferase system, lactose/cellobiose-type IIA subunit"/>
    <property type="match status" value="1"/>
</dbReference>
<dbReference type="AlphaFoldDB" id="A0A963YQS9"/>
<gene>
    <name evidence="6" type="primary">glgE</name>
    <name evidence="9" type="ORF">ASILVAE211_08690</name>
</gene>
<dbReference type="Gene3D" id="3.20.20.80">
    <property type="entry name" value="Glycosidases"/>
    <property type="match status" value="2"/>
</dbReference>
<feature type="binding site" evidence="6">
    <location>
        <position position="783"/>
    </location>
    <ligand>
        <name>alpha-maltose 1-phosphate</name>
        <dbReference type="ChEBI" id="CHEBI:63576"/>
    </ligand>
</feature>
<evidence type="ECO:0000313" key="10">
    <source>
        <dbReference type="Proteomes" id="UP000708298"/>
    </source>
</evidence>
<dbReference type="InterPro" id="IPR006047">
    <property type="entry name" value="GH13_cat_dom"/>
</dbReference>
<comment type="function">
    <text evidence="6">Maltosyltransferase that uses maltose 1-phosphate (M1P) as the sugar donor to elongate linear or branched alpha-(1-&gt;4)-glucans. Is involved in a branched alpha-glucan biosynthetic pathway from trehalose, together with TreS, Mak and GlgB.</text>
</comment>
<dbReference type="InterPro" id="IPR017853">
    <property type="entry name" value="GH"/>
</dbReference>
<protein>
    <recommendedName>
        <fullName evidence="6">Alpha-1,4-glucan:maltose-1-phosphate maltosyltransferase</fullName>
        <shortName evidence="6">GMPMT</shortName>
        <ecNumber evidence="6">2.4.99.16</ecNumber>
    </recommendedName>
    <alternativeName>
        <fullName evidence="6">(1-&gt;4)-alpha-D-glucan:maltose-1-phosphate alpha-D-maltosyltransferase</fullName>
    </alternativeName>
</protein>
<dbReference type="PANTHER" id="PTHR47786:SF2">
    <property type="entry name" value="GLYCOSYL HYDROLASE FAMILY 13 CATALYTIC DOMAIN-CONTAINING PROTEIN"/>
    <property type="match status" value="1"/>
</dbReference>
<evidence type="ECO:0000256" key="4">
    <source>
        <dbReference type="ARBA" id="ARBA00023277"/>
    </source>
</evidence>
<keyword evidence="2 6" id="KW-0328">Glycosyltransferase</keyword>
<feature type="binding site" evidence="6">
    <location>
        <position position="650"/>
    </location>
    <ligand>
        <name>alpha-maltose 1-phosphate</name>
        <dbReference type="ChEBI" id="CHEBI:63576"/>
    </ligand>
</feature>
<dbReference type="Proteomes" id="UP000708298">
    <property type="component" value="Unassembled WGS sequence"/>
</dbReference>
<evidence type="ECO:0000256" key="2">
    <source>
        <dbReference type="ARBA" id="ARBA00022676"/>
    </source>
</evidence>
<proteinExistence type="inferred from homology"/>
<dbReference type="GO" id="GO:0016758">
    <property type="term" value="F:hexosyltransferase activity"/>
    <property type="evidence" value="ECO:0007669"/>
    <property type="project" value="UniProtKB-UniRule"/>
</dbReference>
<accession>A0A963YQS9</accession>
<feature type="binding site" evidence="6">
    <location>
        <position position="710"/>
    </location>
    <ligand>
        <name>alpha-maltose 1-phosphate</name>
        <dbReference type="ChEBI" id="CHEBI:63576"/>
    </ligand>
</feature>
<dbReference type="InterPro" id="IPR021828">
    <property type="entry name" value="GlgE_dom_N/S"/>
</dbReference>
<evidence type="ECO:0000256" key="3">
    <source>
        <dbReference type="ARBA" id="ARBA00022679"/>
    </source>
</evidence>
<dbReference type="GO" id="GO:0004553">
    <property type="term" value="F:hydrolase activity, hydrolyzing O-glycosyl compounds"/>
    <property type="evidence" value="ECO:0007669"/>
    <property type="project" value="InterPro"/>
</dbReference>
<reference evidence="9" key="2">
    <citation type="submission" date="2021-01" db="EMBL/GenBank/DDBJ databases">
        <authorList>
            <person name="Mieszkin S."/>
            <person name="Pouder E."/>
            <person name="Alain K."/>
        </authorList>
    </citation>
    <scope>NUCLEOTIDE SEQUENCE</scope>
    <source>
        <strain evidence="9">HW T2.11</strain>
    </source>
</reference>
<dbReference type="PANTHER" id="PTHR47786">
    <property type="entry name" value="ALPHA-1,4-GLUCAN:MALTOSE-1-PHOSPHATE MALTOSYLTRANSFERASE"/>
    <property type="match status" value="1"/>
</dbReference>
<evidence type="ECO:0000256" key="1">
    <source>
        <dbReference type="ARBA" id="ARBA00011738"/>
    </source>
</evidence>
<name>A0A963YQS9_9PROT</name>
<evidence type="ECO:0000256" key="7">
    <source>
        <dbReference type="SAM" id="MobiDB-lite"/>
    </source>
</evidence>
<comment type="catalytic activity">
    <reaction evidence="5 6">
        <text>alpha-maltose 1-phosphate + [(1-&gt;4)-alpha-D-glucosyl](n) = [(1-&gt;4)-alpha-D-glucosyl](n+2) + phosphate</text>
        <dbReference type="Rhea" id="RHEA:42692"/>
        <dbReference type="Rhea" id="RHEA-COMP:9584"/>
        <dbReference type="Rhea" id="RHEA-COMP:10183"/>
        <dbReference type="ChEBI" id="CHEBI:15444"/>
        <dbReference type="ChEBI" id="CHEBI:43474"/>
        <dbReference type="ChEBI" id="CHEBI:63576"/>
        <dbReference type="EC" id="2.4.99.16"/>
    </reaction>
</comment>
<reference evidence="9" key="1">
    <citation type="journal article" date="2021" name="Microorganisms">
        <title>Acidisoma silvae sp. nov. and Acidisomacellulosilytica sp. nov., Two Acidophilic Bacteria Isolated from Decaying Wood, Hydrolyzing Cellulose and Producing Poly-3-hydroxybutyrate.</title>
        <authorList>
            <person name="Mieszkin S."/>
            <person name="Pouder E."/>
            <person name="Uroz S."/>
            <person name="Simon-Colin C."/>
            <person name="Alain K."/>
        </authorList>
    </citation>
    <scope>NUCLEOTIDE SEQUENCE</scope>
    <source>
        <strain evidence="9">HW T2.11</strain>
    </source>
</reference>
<sequence length="1052" mass="116245">MPGQAPRIYQFHPLLAGPIPDWGAWFDHAAGLGFTHVLSAPFFAGPSLQLAVDFFRVFDALHWDGTAAEALSAYAKAARNAGLTPLLDVYPGRLAAGTAGRAFTAPAEATARDPRHYAGLAGAAEADWAHASAELGDVWVSHLDQWQQLGIAGFRVDLRQIAAAARPTFLQLLRGVVHGPLLGWTPGLPWDEVKALAGSGLDYVFSSLPWWDFRGDWFWDEAAMLDGIAPSIAPLEDPFGKPLAASIGDSGLLGIAQKRLINFVSATGQGLMMPMGFESGATRPWDVRRGYGLPRAVQPDLAVALRQIAAIPGQGTSLRIGSPTGDVLSFVRSEADLRFAAEAELMLFNPSLRRRVVAPIESAMTALSGRFVPGAAIAPPVTLEPGSLKSLLLRSHQPADRTLPALTETVKTAAHASRRVAIEAVSPSVDDGRFPVKRLAGEIVSVTADILCDGHDQLSAALHWRKAGDTGWQQTRLALVNNDRWQAPFFLAEIGVYEFFVEAWRDQFATYRDELGKKHRAGVDVTVELMEGRHLLAAAGAPLGQALARFDLAAKEDQIALLLSAEIAQAMMEIDPRPFATRSGVHSIDADRLESRFASWYEIFPRSMSDDPDRHGTFRDVERHLPRIRDMGFNVLYFPPIHPIGHSNRKGPNNTLTPGPTDPGSPYAVGNADGGHDAIHPELGTLEDFLHMRDAAAAHGLEIALDFAIQCAPDHPWLKQHPGWFDWRPDGSIKYAENPPKKYQDIVNVDFYAKDAVPGLWVALAEVVLFWCEQGVRIFRVDNPHTKPFPFWEWLIAEVKARFPDALFLAEAFTRPKIMNRLGKIGFSQSYTYFTWRNTRAELEEYLTTLTTGPEADFFRPNFFVNTPDINPVFLQTSGRPGHLIRAALAATLSGLWGVYSGFELCEATPLPGREEYLNSEKYQIRKWDWDRPGNIVDEITLLNRLRQQNPALQSHLGVRFLPSDNERVMIYEKSNADRSNVIIVAVSLDPVNAQSAGTEIPFYTWRVPDNGALAVTDLVPGRRLTWQGKWQRFTLDPSFPFALWRVEPEIA</sequence>
<comment type="subunit">
    <text evidence="1 6">Homodimer.</text>
</comment>
<dbReference type="InterPro" id="IPR013780">
    <property type="entry name" value="Glyco_hydro_b"/>
</dbReference>
<keyword evidence="4 6" id="KW-0119">Carbohydrate metabolism</keyword>
<evidence type="ECO:0000313" key="9">
    <source>
        <dbReference type="EMBL" id="MCB8875254.1"/>
    </source>
</evidence>
<dbReference type="InterPro" id="IPR049171">
    <property type="entry name" value="GLGE_C"/>
</dbReference>
<evidence type="ECO:0000256" key="6">
    <source>
        <dbReference type="HAMAP-Rule" id="MF_02124"/>
    </source>
</evidence>
<feature type="domain" description="Glycosyl hydrolase family 13 catalytic" evidence="8">
    <location>
        <begin position="602"/>
        <end position="947"/>
    </location>
</feature>
<dbReference type="EC" id="2.4.99.16" evidence="6"/>
<dbReference type="InterPro" id="IPR013783">
    <property type="entry name" value="Ig-like_fold"/>
</dbReference>
<feature type="region of interest" description="Disordered" evidence="7">
    <location>
        <begin position="646"/>
        <end position="670"/>
    </location>
</feature>
<evidence type="ECO:0000256" key="5">
    <source>
        <dbReference type="ARBA" id="ARBA00048735"/>
    </source>
</evidence>
<dbReference type="CDD" id="cd11344">
    <property type="entry name" value="AmyAc_GlgE_like"/>
    <property type="match status" value="1"/>
</dbReference>
<dbReference type="SUPFAM" id="SSF51445">
    <property type="entry name" value="(Trans)glycosidases"/>
    <property type="match status" value="2"/>
</dbReference>
<feature type="binding site" evidence="6">
    <location>
        <position position="745"/>
    </location>
    <ligand>
        <name>alpha-maltose 1-phosphate</name>
        <dbReference type="ChEBI" id="CHEBI:63576"/>
    </ligand>
</feature>
<keyword evidence="10" id="KW-1185">Reference proteome</keyword>
<dbReference type="Gene3D" id="2.60.40.10">
    <property type="entry name" value="Immunoglobulins"/>
    <property type="match status" value="1"/>
</dbReference>